<evidence type="ECO:0000313" key="2">
    <source>
        <dbReference type="EMBL" id="ONI25312.1"/>
    </source>
</evidence>
<keyword evidence="1" id="KW-0472">Membrane</keyword>
<reference evidence="2 3" key="1">
    <citation type="journal article" date="2013" name="Nat. Genet.">
        <title>The high-quality draft genome of peach (Prunus persica) identifies unique patterns of genetic diversity, domestication and genome evolution.</title>
        <authorList>
            <consortium name="International Peach Genome Initiative"/>
            <person name="Verde I."/>
            <person name="Abbott A.G."/>
            <person name="Scalabrin S."/>
            <person name="Jung S."/>
            <person name="Shu S."/>
            <person name="Marroni F."/>
            <person name="Zhebentyayeva T."/>
            <person name="Dettori M.T."/>
            <person name="Grimwood J."/>
            <person name="Cattonaro F."/>
            <person name="Zuccolo A."/>
            <person name="Rossini L."/>
            <person name="Jenkins J."/>
            <person name="Vendramin E."/>
            <person name="Meisel L.A."/>
            <person name="Decroocq V."/>
            <person name="Sosinski B."/>
            <person name="Prochnik S."/>
            <person name="Mitros T."/>
            <person name="Policriti A."/>
            <person name="Cipriani G."/>
            <person name="Dondini L."/>
            <person name="Ficklin S."/>
            <person name="Goodstein D.M."/>
            <person name="Xuan P."/>
            <person name="Del Fabbro C."/>
            <person name="Aramini V."/>
            <person name="Copetti D."/>
            <person name="Gonzalez S."/>
            <person name="Horner D.S."/>
            <person name="Falchi R."/>
            <person name="Lucas S."/>
            <person name="Mica E."/>
            <person name="Maldonado J."/>
            <person name="Lazzari B."/>
            <person name="Bielenberg D."/>
            <person name="Pirona R."/>
            <person name="Miculan M."/>
            <person name="Barakat A."/>
            <person name="Testolin R."/>
            <person name="Stella A."/>
            <person name="Tartarini S."/>
            <person name="Tonutti P."/>
            <person name="Arus P."/>
            <person name="Orellana A."/>
            <person name="Wells C."/>
            <person name="Main D."/>
            <person name="Vizzotto G."/>
            <person name="Silva H."/>
            <person name="Salamini F."/>
            <person name="Schmutz J."/>
            <person name="Morgante M."/>
            <person name="Rokhsar D.S."/>
        </authorList>
    </citation>
    <scope>NUCLEOTIDE SEQUENCE [LARGE SCALE GENOMIC DNA]</scope>
    <source>
        <strain evidence="3">cv. Nemared</strain>
    </source>
</reference>
<evidence type="ECO:0000313" key="3">
    <source>
        <dbReference type="Proteomes" id="UP000006882"/>
    </source>
</evidence>
<accession>A0A251QND0</accession>
<keyword evidence="1" id="KW-0812">Transmembrane</keyword>
<dbReference type="Gramene" id="ONI25312">
    <property type="protein sequence ID" value="ONI25312"/>
    <property type="gene ID" value="PRUPE_2G295400"/>
</dbReference>
<organism evidence="2 3">
    <name type="scientific">Prunus persica</name>
    <name type="common">Peach</name>
    <name type="synonym">Amygdalus persica</name>
    <dbReference type="NCBI Taxonomy" id="3760"/>
    <lineage>
        <taxon>Eukaryota</taxon>
        <taxon>Viridiplantae</taxon>
        <taxon>Streptophyta</taxon>
        <taxon>Embryophyta</taxon>
        <taxon>Tracheophyta</taxon>
        <taxon>Spermatophyta</taxon>
        <taxon>Magnoliopsida</taxon>
        <taxon>eudicotyledons</taxon>
        <taxon>Gunneridae</taxon>
        <taxon>Pentapetalae</taxon>
        <taxon>rosids</taxon>
        <taxon>fabids</taxon>
        <taxon>Rosales</taxon>
        <taxon>Rosaceae</taxon>
        <taxon>Amygdaloideae</taxon>
        <taxon>Amygdaleae</taxon>
        <taxon>Prunus</taxon>
    </lineage>
</organism>
<protein>
    <submittedName>
        <fullName evidence="2">Uncharacterized protein</fullName>
    </submittedName>
</protein>
<sequence length="102" mass="11875">MNEPHEHDDLELTIETSQGIASIQYQISTLTMLIWLIRSMRSLWKPPPALVYKICILQNSLKKQLSHISACDSKTHPLFGGNMIYTDVHIYIYIYIYIHMVP</sequence>
<evidence type="ECO:0000256" key="1">
    <source>
        <dbReference type="SAM" id="Phobius"/>
    </source>
</evidence>
<dbReference type="EMBL" id="CM007652">
    <property type="protein sequence ID" value="ONI25312.1"/>
    <property type="molecule type" value="Genomic_DNA"/>
</dbReference>
<feature type="transmembrane region" description="Helical" evidence="1">
    <location>
        <begin position="20"/>
        <end position="37"/>
    </location>
</feature>
<name>A0A251QND0_PRUPE</name>
<keyword evidence="1" id="KW-1133">Transmembrane helix</keyword>
<keyword evidence="3" id="KW-1185">Reference proteome</keyword>
<proteinExistence type="predicted"/>
<dbReference type="AlphaFoldDB" id="A0A251QND0"/>
<dbReference type="Proteomes" id="UP000006882">
    <property type="component" value="Chromosome G2"/>
</dbReference>
<gene>
    <name evidence="2" type="ORF">PRUPE_2G295400</name>
</gene>